<dbReference type="EMBL" id="JYDS01000368">
    <property type="protein sequence ID" value="KRZ10296.1"/>
    <property type="molecule type" value="Genomic_DNA"/>
</dbReference>
<comment type="caution">
    <text evidence="1">The sequence shown here is derived from an EMBL/GenBank/DDBJ whole genome shotgun (WGS) entry which is preliminary data.</text>
</comment>
<name>A0A0V1HHQ1_TRIPS</name>
<proteinExistence type="predicted"/>
<organism evidence="1 2">
    <name type="scientific">Trichinella pseudospiralis</name>
    <name type="common">Parasitic roundworm</name>
    <dbReference type="NCBI Taxonomy" id="6337"/>
    <lineage>
        <taxon>Eukaryota</taxon>
        <taxon>Metazoa</taxon>
        <taxon>Ecdysozoa</taxon>
        <taxon>Nematoda</taxon>
        <taxon>Enoplea</taxon>
        <taxon>Dorylaimia</taxon>
        <taxon>Trichinellida</taxon>
        <taxon>Trichinellidae</taxon>
        <taxon>Trichinella</taxon>
    </lineage>
</organism>
<reference evidence="1 2" key="1">
    <citation type="submission" date="2015-01" db="EMBL/GenBank/DDBJ databases">
        <title>Evolution of Trichinella species and genotypes.</title>
        <authorList>
            <person name="Korhonen P.K."/>
            <person name="Edoardo P."/>
            <person name="Giuseppe L.R."/>
            <person name="Gasser R.B."/>
        </authorList>
    </citation>
    <scope>NUCLEOTIDE SEQUENCE [LARGE SCALE GENOMIC DNA]</scope>
    <source>
        <strain evidence="1">ISS588</strain>
    </source>
</reference>
<dbReference type="AlphaFoldDB" id="A0A0V1HHQ1"/>
<evidence type="ECO:0000313" key="1">
    <source>
        <dbReference type="EMBL" id="KRZ10296.1"/>
    </source>
</evidence>
<protein>
    <submittedName>
        <fullName evidence="1">Uncharacterized protein</fullName>
    </submittedName>
</protein>
<gene>
    <name evidence="1" type="ORF">T4B_1735</name>
</gene>
<dbReference type="Proteomes" id="UP000054805">
    <property type="component" value="Unassembled WGS sequence"/>
</dbReference>
<keyword evidence="2" id="KW-1185">Reference proteome</keyword>
<accession>A0A0V1HHQ1</accession>
<sequence>MQLITVIPQWLYLAFHPSGFHLSMVSSWIRQATRAIPPFVISGVISSFHILR</sequence>
<evidence type="ECO:0000313" key="2">
    <source>
        <dbReference type="Proteomes" id="UP000054805"/>
    </source>
</evidence>